<sequence>MGERSNHLTVPWVVAWSGETPVESLVETRVVQGMPPSGGIGYANELPADRGEYGVLLNRGRLPARPGERGRPLFSSVHGNRQRRAMRKLLCQSCGGPASMDGRGVLWLLDETVDAREPGWPEGQITAHPPVCVECAGEAVRQCPALGPGKGYTAVRVRLPVLCGFHGRLYTPGPVRPLVAEARTVIGLEDPRLPWLLATQSAVRLEGCTVVRLEEETGHR</sequence>
<accession>A0A918UZ11</accession>
<dbReference type="Proteomes" id="UP000630936">
    <property type="component" value="Unassembled WGS sequence"/>
</dbReference>
<dbReference type="EMBL" id="BMWG01000015">
    <property type="protein sequence ID" value="GGZ45061.1"/>
    <property type="molecule type" value="Genomic_DNA"/>
</dbReference>
<protein>
    <submittedName>
        <fullName evidence="1">Uncharacterized protein</fullName>
    </submittedName>
</protein>
<reference evidence="1" key="2">
    <citation type="submission" date="2020-09" db="EMBL/GenBank/DDBJ databases">
        <authorList>
            <person name="Sun Q."/>
            <person name="Ohkuma M."/>
        </authorList>
    </citation>
    <scope>NUCLEOTIDE SEQUENCE</scope>
    <source>
        <strain evidence="1">JCM 4988</strain>
    </source>
</reference>
<name>A0A918UZ11_9ACTN</name>
<gene>
    <name evidence="1" type="ORF">GCM10010387_44400</name>
</gene>
<reference evidence="1" key="1">
    <citation type="journal article" date="2014" name="Int. J. Syst. Evol. Microbiol.">
        <title>Complete genome sequence of Corynebacterium casei LMG S-19264T (=DSM 44701T), isolated from a smear-ripened cheese.</title>
        <authorList>
            <consortium name="US DOE Joint Genome Institute (JGI-PGF)"/>
            <person name="Walter F."/>
            <person name="Albersmeier A."/>
            <person name="Kalinowski J."/>
            <person name="Ruckert C."/>
        </authorList>
    </citation>
    <scope>NUCLEOTIDE SEQUENCE</scope>
    <source>
        <strain evidence="1">JCM 4988</strain>
    </source>
</reference>
<comment type="caution">
    <text evidence="1">The sequence shown here is derived from an EMBL/GenBank/DDBJ whole genome shotgun (WGS) entry which is preliminary data.</text>
</comment>
<organism evidence="1 2">
    <name type="scientific">Streptomyces inusitatus</name>
    <dbReference type="NCBI Taxonomy" id="68221"/>
    <lineage>
        <taxon>Bacteria</taxon>
        <taxon>Bacillati</taxon>
        <taxon>Actinomycetota</taxon>
        <taxon>Actinomycetes</taxon>
        <taxon>Kitasatosporales</taxon>
        <taxon>Streptomycetaceae</taxon>
        <taxon>Streptomyces</taxon>
    </lineage>
</organism>
<proteinExistence type="predicted"/>
<dbReference type="AlphaFoldDB" id="A0A918UZ11"/>
<evidence type="ECO:0000313" key="1">
    <source>
        <dbReference type="EMBL" id="GGZ45061.1"/>
    </source>
</evidence>
<keyword evidence="2" id="KW-1185">Reference proteome</keyword>
<evidence type="ECO:0000313" key="2">
    <source>
        <dbReference type="Proteomes" id="UP000630936"/>
    </source>
</evidence>